<dbReference type="EMBL" id="MU275843">
    <property type="protein sequence ID" value="KAI0052829.1"/>
    <property type="molecule type" value="Genomic_DNA"/>
</dbReference>
<dbReference type="Proteomes" id="UP000814033">
    <property type="component" value="Unassembled WGS sequence"/>
</dbReference>
<protein>
    <submittedName>
        <fullName evidence="1">Uncharacterized protein</fullName>
    </submittedName>
</protein>
<reference evidence="1" key="2">
    <citation type="journal article" date="2022" name="New Phytol.">
        <title>Evolutionary transition to the ectomycorrhizal habit in the genomes of a hyperdiverse lineage of mushroom-forming fungi.</title>
        <authorList>
            <person name="Looney B."/>
            <person name="Miyauchi S."/>
            <person name="Morin E."/>
            <person name="Drula E."/>
            <person name="Courty P.E."/>
            <person name="Kohler A."/>
            <person name="Kuo A."/>
            <person name="LaButti K."/>
            <person name="Pangilinan J."/>
            <person name="Lipzen A."/>
            <person name="Riley R."/>
            <person name="Andreopoulos W."/>
            <person name="He G."/>
            <person name="Johnson J."/>
            <person name="Nolan M."/>
            <person name="Tritt A."/>
            <person name="Barry K.W."/>
            <person name="Grigoriev I.V."/>
            <person name="Nagy L.G."/>
            <person name="Hibbett D."/>
            <person name="Henrissat B."/>
            <person name="Matheny P.B."/>
            <person name="Labbe J."/>
            <person name="Martin F.M."/>
        </authorList>
    </citation>
    <scope>NUCLEOTIDE SEQUENCE</scope>
    <source>
        <strain evidence="1">FP105234-sp</strain>
    </source>
</reference>
<comment type="caution">
    <text evidence="1">The sequence shown here is derived from an EMBL/GenBank/DDBJ whole genome shotgun (WGS) entry which is preliminary data.</text>
</comment>
<sequence>MATLPARRRPSDRSPSYGSRDSNTLRASVLDAALELGIGSSRTVEDWMFNSVAEEEEEETEHVVSPGLTSGSTATSEESSLSAYLHQQNSSPVAAQPPLHIHALSEESITSRTVIDYAPSPVSAPPTQKSNKLRKTKSRKDKSEGDGGYLSDTGKKKGTKKVSKGEETEYETDGEVVKDKKKAKKKEKKSAKDDASGYATDSSFKSPKKSSRKSPSTPDSGDVSDGGYISEASTKKKKKSFFRMPHMSSSSSLKRSTSSPSLASDAHVVPPVPALPAMPSVPAASTMQHPIADLFARNGADGNPRSAPGGSGPVPTQSMAGSRPLDSVVSLYEPPSAPSDAITGSLQPLTLRDQSPPEGESPSQPQSGRRQGVRFTPSTRFSPSEDKTFVAVPPSPLLAPPARPTISLPITRLPSPSPSRTDSPSSARSIPFLTRSLQPRKIPSPLALHSPSPFAGPSSSPVPSDYSVISSSEFVVPSPHPRGISPLPSPRRSHFEIPPPTPPPVGPLPRIPSGLEPASASALSRAPSPSAGPGLFAQPIPSIQRGRELPFPSRPLLPAAESTELVERVRLQRMARAAEEAETPQARFVEARFGGLVVRDEDDVRSDVAQFFFAPENDTASHGRHNEGMAAYPEEIEPAYDAEDMYDAETYGDDRSIYPESEAHTLEAHRSRADVEAYWQDAAGQRASVWSGRASFIDDERSREIRARFVQGVGAMYGEEGDIPPVPKLPVPF</sequence>
<name>A0ACB8S947_9AGAM</name>
<evidence type="ECO:0000313" key="2">
    <source>
        <dbReference type="Proteomes" id="UP000814033"/>
    </source>
</evidence>
<reference evidence="1" key="1">
    <citation type="submission" date="2021-02" db="EMBL/GenBank/DDBJ databases">
        <authorList>
            <consortium name="DOE Joint Genome Institute"/>
            <person name="Ahrendt S."/>
            <person name="Looney B.P."/>
            <person name="Miyauchi S."/>
            <person name="Morin E."/>
            <person name="Drula E."/>
            <person name="Courty P.E."/>
            <person name="Chicoki N."/>
            <person name="Fauchery L."/>
            <person name="Kohler A."/>
            <person name="Kuo A."/>
            <person name="Labutti K."/>
            <person name="Pangilinan J."/>
            <person name="Lipzen A."/>
            <person name="Riley R."/>
            <person name="Andreopoulos W."/>
            <person name="He G."/>
            <person name="Johnson J."/>
            <person name="Barry K.W."/>
            <person name="Grigoriev I.V."/>
            <person name="Nagy L."/>
            <person name="Hibbett D."/>
            <person name="Henrissat B."/>
            <person name="Matheny P.B."/>
            <person name="Labbe J."/>
            <person name="Martin F."/>
        </authorList>
    </citation>
    <scope>NUCLEOTIDE SEQUENCE</scope>
    <source>
        <strain evidence="1">FP105234-sp</strain>
    </source>
</reference>
<organism evidence="1 2">
    <name type="scientific">Auriscalpium vulgare</name>
    <dbReference type="NCBI Taxonomy" id="40419"/>
    <lineage>
        <taxon>Eukaryota</taxon>
        <taxon>Fungi</taxon>
        <taxon>Dikarya</taxon>
        <taxon>Basidiomycota</taxon>
        <taxon>Agaricomycotina</taxon>
        <taxon>Agaricomycetes</taxon>
        <taxon>Russulales</taxon>
        <taxon>Auriscalpiaceae</taxon>
        <taxon>Auriscalpium</taxon>
    </lineage>
</organism>
<accession>A0ACB8S947</accession>
<proteinExistence type="predicted"/>
<evidence type="ECO:0000313" key="1">
    <source>
        <dbReference type="EMBL" id="KAI0052829.1"/>
    </source>
</evidence>
<keyword evidence="2" id="KW-1185">Reference proteome</keyword>
<gene>
    <name evidence="1" type="ORF">FA95DRAFT_1553110</name>
</gene>